<dbReference type="GO" id="GO:0031087">
    <property type="term" value="P:deadenylation-independent decapping of nuclear-transcribed mRNA"/>
    <property type="evidence" value="ECO:0007669"/>
    <property type="project" value="TreeGrafter"/>
</dbReference>
<evidence type="ECO:0000313" key="5">
    <source>
        <dbReference type="EMBL" id="GMM52643.1"/>
    </source>
</evidence>
<name>A0AAV5RNA7_STABA</name>
<organism evidence="5 6">
    <name type="scientific">Starmerella bacillaris</name>
    <name type="common">Yeast</name>
    <name type="synonym">Candida zemplinina</name>
    <dbReference type="NCBI Taxonomy" id="1247836"/>
    <lineage>
        <taxon>Eukaryota</taxon>
        <taxon>Fungi</taxon>
        <taxon>Dikarya</taxon>
        <taxon>Ascomycota</taxon>
        <taxon>Saccharomycotina</taxon>
        <taxon>Dipodascomycetes</taxon>
        <taxon>Dipodascales</taxon>
        <taxon>Trichomonascaceae</taxon>
        <taxon>Starmerella</taxon>
    </lineage>
</organism>
<dbReference type="GO" id="GO:0006397">
    <property type="term" value="P:mRNA processing"/>
    <property type="evidence" value="ECO:0007669"/>
    <property type="project" value="UniProtKB-KW"/>
</dbReference>
<comment type="caution">
    <text evidence="5">The sequence shown here is derived from an EMBL/GenBank/DDBJ whole genome shotgun (WGS) entry which is preliminary data.</text>
</comment>
<evidence type="ECO:0008006" key="7">
    <source>
        <dbReference type="Google" id="ProtNLM"/>
    </source>
</evidence>
<sequence length="141" mass="16151">MSLLDEVRKEYNYSVLKKHDPQLDELIFTSSICDVYEFDSSVDSWVQKHEKGTLFFYSTKGITPFSILVLNRLGPTDFKLGITPALQSAYNREIAMAAEMQDSTIMIQKANDVYGLWLFEESDRAKLLQLIKMCIASGKCY</sequence>
<dbReference type="InterPro" id="IPR010334">
    <property type="entry name" value="Dcp1"/>
</dbReference>
<dbReference type="PANTHER" id="PTHR16290:SF0">
    <property type="entry name" value="DECAPPING PROTEIN 1, ISOFORM A"/>
    <property type="match status" value="1"/>
</dbReference>
<evidence type="ECO:0000256" key="1">
    <source>
        <dbReference type="ARBA" id="ARBA00004496"/>
    </source>
</evidence>
<keyword evidence="3" id="KW-0963">Cytoplasm</keyword>
<dbReference type="Pfam" id="PF06058">
    <property type="entry name" value="DCP1"/>
    <property type="match status" value="1"/>
</dbReference>
<gene>
    <name evidence="5" type="ORF">DASB73_036060</name>
</gene>
<protein>
    <recommendedName>
        <fullName evidence="7">PH domain-containing protein</fullName>
    </recommendedName>
</protein>
<dbReference type="GO" id="GO:0008047">
    <property type="term" value="F:enzyme activator activity"/>
    <property type="evidence" value="ECO:0007669"/>
    <property type="project" value="InterPro"/>
</dbReference>
<evidence type="ECO:0000256" key="2">
    <source>
        <dbReference type="ARBA" id="ARBA00008778"/>
    </source>
</evidence>
<dbReference type="Proteomes" id="UP001362899">
    <property type="component" value="Unassembled WGS sequence"/>
</dbReference>
<dbReference type="EMBL" id="BTGC01000008">
    <property type="protein sequence ID" value="GMM52643.1"/>
    <property type="molecule type" value="Genomic_DNA"/>
</dbReference>
<dbReference type="SUPFAM" id="SSF50729">
    <property type="entry name" value="PH domain-like"/>
    <property type="match status" value="1"/>
</dbReference>
<evidence type="ECO:0000256" key="3">
    <source>
        <dbReference type="ARBA" id="ARBA00022490"/>
    </source>
</evidence>
<evidence type="ECO:0000256" key="4">
    <source>
        <dbReference type="ARBA" id="ARBA00022664"/>
    </source>
</evidence>
<comment type="subcellular location">
    <subcellularLocation>
        <location evidence="1">Cytoplasm</location>
    </subcellularLocation>
</comment>
<evidence type="ECO:0000313" key="6">
    <source>
        <dbReference type="Proteomes" id="UP001362899"/>
    </source>
</evidence>
<dbReference type="PANTHER" id="PTHR16290">
    <property type="entry name" value="TRANSCRIPTION FACTOR SMIF DECAPPING ENZYME DCP1"/>
    <property type="match status" value="1"/>
</dbReference>
<dbReference type="GO" id="GO:0003729">
    <property type="term" value="F:mRNA binding"/>
    <property type="evidence" value="ECO:0007669"/>
    <property type="project" value="TreeGrafter"/>
</dbReference>
<keyword evidence="4" id="KW-0507">mRNA processing</keyword>
<dbReference type="GO" id="GO:0000932">
    <property type="term" value="C:P-body"/>
    <property type="evidence" value="ECO:0007669"/>
    <property type="project" value="TreeGrafter"/>
</dbReference>
<dbReference type="GO" id="GO:0000290">
    <property type="term" value="P:deadenylation-dependent decapping of nuclear-transcribed mRNA"/>
    <property type="evidence" value="ECO:0007669"/>
    <property type="project" value="InterPro"/>
</dbReference>
<dbReference type="Gene3D" id="2.30.29.30">
    <property type="entry name" value="Pleckstrin-homology domain (PH domain)/Phosphotyrosine-binding domain (PTB)"/>
    <property type="match status" value="1"/>
</dbReference>
<keyword evidence="6" id="KW-1185">Reference proteome</keyword>
<reference evidence="5 6" key="1">
    <citation type="journal article" date="2023" name="Elife">
        <title>Identification of key yeast species and microbe-microbe interactions impacting larval growth of Drosophila in the wild.</title>
        <authorList>
            <person name="Mure A."/>
            <person name="Sugiura Y."/>
            <person name="Maeda R."/>
            <person name="Honda K."/>
            <person name="Sakurai N."/>
            <person name="Takahashi Y."/>
            <person name="Watada M."/>
            <person name="Katoh T."/>
            <person name="Gotoh A."/>
            <person name="Gotoh Y."/>
            <person name="Taniguchi I."/>
            <person name="Nakamura K."/>
            <person name="Hayashi T."/>
            <person name="Katayama T."/>
            <person name="Uemura T."/>
            <person name="Hattori Y."/>
        </authorList>
    </citation>
    <scope>NUCLEOTIDE SEQUENCE [LARGE SCALE GENOMIC DNA]</scope>
    <source>
        <strain evidence="5 6">SB-73</strain>
    </source>
</reference>
<accession>A0AAV5RNA7</accession>
<comment type="similarity">
    <text evidence="2">Belongs to the DCP1 family.</text>
</comment>
<proteinExistence type="inferred from homology"/>
<dbReference type="AlphaFoldDB" id="A0AAV5RNA7"/>
<dbReference type="InterPro" id="IPR011993">
    <property type="entry name" value="PH-like_dom_sf"/>
</dbReference>